<feature type="compositionally biased region" description="Low complexity" evidence="4">
    <location>
        <begin position="547"/>
        <end position="557"/>
    </location>
</feature>
<dbReference type="PANTHER" id="PTHR12446">
    <property type="entry name" value="TESMIN/TSO1-RELATED"/>
    <property type="match status" value="1"/>
</dbReference>
<feature type="region of interest" description="Disordered" evidence="4">
    <location>
        <begin position="518"/>
        <end position="586"/>
    </location>
</feature>
<evidence type="ECO:0000313" key="6">
    <source>
        <dbReference type="EMBL" id="PNH10932.1"/>
    </source>
</evidence>
<feature type="region of interest" description="Disordered" evidence="4">
    <location>
        <begin position="336"/>
        <end position="378"/>
    </location>
</feature>
<reference evidence="6 7" key="1">
    <citation type="journal article" date="2017" name="Mol. Biol. Evol.">
        <title>The 4-celled Tetrabaena socialis nuclear genome reveals the essential components for genetic control of cell number at the origin of multicellularity in the volvocine lineage.</title>
        <authorList>
            <person name="Featherston J."/>
            <person name="Arakaki Y."/>
            <person name="Hanschen E.R."/>
            <person name="Ferris P.J."/>
            <person name="Michod R.E."/>
            <person name="Olson B.J.S.C."/>
            <person name="Nozaki H."/>
            <person name="Durand P.M."/>
        </authorList>
    </citation>
    <scope>NUCLEOTIDE SEQUENCE [LARGE SCALE GENOMIC DNA]</scope>
    <source>
        <strain evidence="6 7">NIES-571</strain>
    </source>
</reference>
<dbReference type="OrthoDB" id="66144at2759"/>
<dbReference type="SMART" id="SM01114">
    <property type="entry name" value="CXC"/>
    <property type="match status" value="2"/>
</dbReference>
<comment type="subcellular location">
    <subcellularLocation>
        <location evidence="1">Nucleus</location>
    </subcellularLocation>
</comment>
<organism evidence="6 7">
    <name type="scientific">Tetrabaena socialis</name>
    <dbReference type="NCBI Taxonomy" id="47790"/>
    <lineage>
        <taxon>Eukaryota</taxon>
        <taxon>Viridiplantae</taxon>
        <taxon>Chlorophyta</taxon>
        <taxon>core chlorophytes</taxon>
        <taxon>Chlorophyceae</taxon>
        <taxon>CS clade</taxon>
        <taxon>Chlamydomonadales</taxon>
        <taxon>Tetrabaenaceae</taxon>
        <taxon>Tetrabaena</taxon>
    </lineage>
</organism>
<comment type="caution">
    <text evidence="6">The sequence shown here is derived from an EMBL/GenBank/DDBJ whole genome shotgun (WGS) entry which is preliminary data.</text>
</comment>
<dbReference type="InterPro" id="IPR033467">
    <property type="entry name" value="Tesmin/TSO1-like_CXC"/>
</dbReference>
<proteinExistence type="inferred from homology"/>
<dbReference type="GO" id="GO:0006355">
    <property type="term" value="P:regulation of DNA-templated transcription"/>
    <property type="evidence" value="ECO:0007669"/>
    <property type="project" value="TreeGrafter"/>
</dbReference>
<evidence type="ECO:0000256" key="3">
    <source>
        <dbReference type="ARBA" id="ARBA00023242"/>
    </source>
</evidence>
<feature type="domain" description="CRC" evidence="5">
    <location>
        <begin position="47"/>
        <end position="157"/>
    </location>
</feature>
<dbReference type="SUPFAM" id="SSF53335">
    <property type="entry name" value="S-adenosyl-L-methionine-dependent methyltransferases"/>
    <property type="match status" value="1"/>
</dbReference>
<dbReference type="Gene3D" id="3.40.30.10">
    <property type="entry name" value="Glutaredoxin"/>
    <property type="match status" value="1"/>
</dbReference>
<dbReference type="AlphaFoldDB" id="A0A2J8AEJ7"/>
<feature type="region of interest" description="Disordered" evidence="4">
    <location>
        <begin position="986"/>
        <end position="1006"/>
    </location>
</feature>
<feature type="compositionally biased region" description="Gly residues" evidence="4">
    <location>
        <begin position="279"/>
        <end position="289"/>
    </location>
</feature>
<dbReference type="PROSITE" id="PS51354">
    <property type="entry name" value="GLUTAREDOXIN_2"/>
    <property type="match status" value="1"/>
</dbReference>
<dbReference type="InterPro" id="IPR028307">
    <property type="entry name" value="Lin-54_fam"/>
</dbReference>
<feature type="compositionally biased region" description="Low complexity" evidence="4">
    <location>
        <begin position="637"/>
        <end position="649"/>
    </location>
</feature>
<dbReference type="PROSITE" id="PS51634">
    <property type="entry name" value="CRC"/>
    <property type="match status" value="1"/>
</dbReference>
<gene>
    <name evidence="6" type="ORF">TSOC_002250</name>
</gene>
<dbReference type="InterPro" id="IPR005172">
    <property type="entry name" value="CRC"/>
</dbReference>
<evidence type="ECO:0000313" key="7">
    <source>
        <dbReference type="Proteomes" id="UP000236333"/>
    </source>
</evidence>
<protein>
    <submittedName>
        <fullName evidence="6">Protein tesmin/TSO1-like CXC 2</fullName>
    </submittedName>
</protein>
<dbReference type="SUPFAM" id="SSF52833">
    <property type="entry name" value="Thioredoxin-like"/>
    <property type="match status" value="1"/>
</dbReference>
<dbReference type="PANTHER" id="PTHR12446:SF34">
    <property type="entry name" value="PROTEIN LIN-54 HOMOLOG"/>
    <property type="match status" value="1"/>
</dbReference>
<comment type="similarity">
    <text evidence="2">Belongs to the lin-54 family.</text>
</comment>
<dbReference type="Proteomes" id="UP000236333">
    <property type="component" value="Unassembled WGS sequence"/>
</dbReference>
<evidence type="ECO:0000259" key="5">
    <source>
        <dbReference type="PROSITE" id="PS51634"/>
    </source>
</evidence>
<dbReference type="InterPro" id="IPR036249">
    <property type="entry name" value="Thioredoxin-like_sf"/>
</dbReference>
<dbReference type="Gene3D" id="3.40.50.150">
    <property type="entry name" value="Vaccinia Virus protein VP39"/>
    <property type="match status" value="1"/>
</dbReference>
<evidence type="ECO:0000256" key="4">
    <source>
        <dbReference type="SAM" id="MobiDB-lite"/>
    </source>
</evidence>
<feature type="compositionally biased region" description="Basic and acidic residues" evidence="4">
    <location>
        <begin position="528"/>
        <end position="540"/>
    </location>
</feature>
<name>A0A2J8AEJ7_9CHLO</name>
<sequence length="1059" mass="107167">MKKSKRGHDSGLESTGAAAAAVPYMLEGAYGGGADEDYQEDAAPAAGSKRCNCKKARCLKLYCVCFAAGVYCSSCACVECLNTLGTQELVLKERNKKLQQSPWAFAPKVEQKEGELAHKKGCRCRRSRCIKKYCECYDAQVFCNAACRCEACRNMPEGGIAAPHAIPHIAAQQQQQLQLPPSRAQQQLPHSRAPSANAAALFGAPAQPAGLGLGPMAGATFGDGLVKRASYGTAQLSYGPGQLPYRAAQLPYDVRAEDLEAALARQRTVAAQADSGPSGSSGGGAGGAGEPPPRAAGRGGPPLGPGRSSVVAAMGAGYGDSLEVLDAAQEAGLGVRGRGRNQQVRGLGPDAGRLPGASDGFHPPQHAPGGAADKHCDGGPLYDNPALLYDNPAPMHGNGGGSLYGNGGGPPHGNGGRPLHGDRLEPAVGPSYGMPTAFMSMDAIAAAAQAASAATASGLRGQHLGARAEPLPPPASGGLAAPGAGGDIPAAGGSVAAAFGGASFGGDEMARAAGGMALEQQGEGASGRVERERVARRSSSDPEEDAAVAAAQRGAPASVPCPPADDLPGAATGGVATAGEHLPPEGFDPLRRADRAAAGVAVGVMAPGAVGAAGLRGPPALGIAAGGTAAAAAEAAAAARQGPQQPTAGRLDPLPAALGADGGLSQYGSGELSYGGDDGEDHSALVDAVLQAPGLLLQDPERAEQLAVWLGLDVPQQLAARKAAQILTALLQMAGAAAAARPAQGIAPGGSKWCGRRPPTMQPAPAPLVQQTSRTLHHPPTAAPEPHSRDPASQGHELVLLHALFGGRRAVVGLDLSHGMISLAERAIQAYRQQQQLLGQQAQARPAGAGPSLAPLDAVVADASCLDGRGPAAVVMSVFGLQQMGSAAPQALASWARALAPGGVCVVVLWPPRVEAAGPWTAYEQVDRLQRHKMEWESLDQFWQVMTEGGPWRARRLAQGDAAMADLRARFAAKYDALVAEYDGAGAEQGGSGRVEEGQGQLDGRPDGDVMQDALLEITGGRSVPRVFINGSFFGGGDDTAAAASNGKLQKLLTEAGAL</sequence>
<dbReference type="InterPro" id="IPR029063">
    <property type="entry name" value="SAM-dependent_MTases_sf"/>
</dbReference>
<dbReference type="Pfam" id="PF03638">
    <property type="entry name" value="TCR"/>
    <property type="match status" value="2"/>
</dbReference>
<feature type="region of interest" description="Disordered" evidence="4">
    <location>
        <begin position="399"/>
        <end position="428"/>
    </location>
</feature>
<dbReference type="GO" id="GO:0005634">
    <property type="term" value="C:nucleus"/>
    <property type="evidence" value="ECO:0007669"/>
    <property type="project" value="UniProtKB-SubCell"/>
</dbReference>
<evidence type="ECO:0000256" key="2">
    <source>
        <dbReference type="ARBA" id="ARBA00007267"/>
    </source>
</evidence>
<feature type="compositionally biased region" description="Gly residues" evidence="4">
    <location>
        <begin position="399"/>
        <end position="418"/>
    </location>
</feature>
<feature type="region of interest" description="Disordered" evidence="4">
    <location>
        <begin position="464"/>
        <end position="483"/>
    </location>
</feature>
<evidence type="ECO:0000256" key="1">
    <source>
        <dbReference type="ARBA" id="ARBA00004123"/>
    </source>
</evidence>
<keyword evidence="7" id="KW-1185">Reference proteome</keyword>
<feature type="compositionally biased region" description="Low complexity" evidence="4">
    <location>
        <begin position="569"/>
        <end position="579"/>
    </location>
</feature>
<accession>A0A2J8AEJ7</accession>
<dbReference type="EMBL" id="PGGS01000042">
    <property type="protein sequence ID" value="PNH10932.1"/>
    <property type="molecule type" value="Genomic_DNA"/>
</dbReference>
<feature type="region of interest" description="Disordered" evidence="4">
    <location>
        <begin position="637"/>
        <end position="656"/>
    </location>
</feature>
<keyword evidence="3" id="KW-0539">Nucleus</keyword>
<feature type="region of interest" description="Disordered" evidence="4">
    <location>
        <begin position="171"/>
        <end position="192"/>
    </location>
</feature>
<feature type="region of interest" description="Disordered" evidence="4">
    <location>
        <begin position="267"/>
        <end position="308"/>
    </location>
</feature>
<feature type="region of interest" description="Disordered" evidence="4">
    <location>
        <begin position="757"/>
        <end position="793"/>
    </location>
</feature>